<feature type="transmembrane region" description="Helical" evidence="7">
    <location>
        <begin position="170"/>
        <end position="189"/>
    </location>
</feature>
<gene>
    <name evidence="8" type="ORF">H7849_25215</name>
</gene>
<dbReference type="InterPro" id="IPR050833">
    <property type="entry name" value="Poly_Biosynth_Transport"/>
</dbReference>
<evidence type="ECO:0000256" key="3">
    <source>
        <dbReference type="ARBA" id="ARBA00022692"/>
    </source>
</evidence>
<name>A0A7G8BI76_9BACT</name>
<evidence type="ECO:0000313" key="8">
    <source>
        <dbReference type="EMBL" id="QNI32246.1"/>
    </source>
</evidence>
<dbReference type="EMBL" id="CP060394">
    <property type="protein sequence ID" value="QNI32246.1"/>
    <property type="molecule type" value="Genomic_DNA"/>
</dbReference>
<keyword evidence="5 7" id="KW-0472">Membrane</keyword>
<dbReference type="AlphaFoldDB" id="A0A7G8BI76"/>
<feature type="transmembrane region" description="Helical" evidence="7">
    <location>
        <begin position="98"/>
        <end position="120"/>
    </location>
</feature>
<dbReference type="PANTHER" id="PTHR30250">
    <property type="entry name" value="PST FAMILY PREDICTED COLANIC ACID TRANSPORTER"/>
    <property type="match status" value="1"/>
</dbReference>
<evidence type="ECO:0000256" key="1">
    <source>
        <dbReference type="ARBA" id="ARBA00004651"/>
    </source>
</evidence>
<feature type="compositionally biased region" description="Low complexity" evidence="6">
    <location>
        <begin position="7"/>
        <end position="20"/>
    </location>
</feature>
<evidence type="ECO:0000256" key="2">
    <source>
        <dbReference type="ARBA" id="ARBA00022475"/>
    </source>
</evidence>
<keyword evidence="4 7" id="KW-1133">Transmembrane helix</keyword>
<feature type="transmembrane region" description="Helical" evidence="7">
    <location>
        <begin position="310"/>
        <end position="334"/>
    </location>
</feature>
<feature type="region of interest" description="Disordered" evidence="6">
    <location>
        <begin position="1"/>
        <end position="21"/>
    </location>
</feature>
<evidence type="ECO:0000256" key="5">
    <source>
        <dbReference type="ARBA" id="ARBA00023136"/>
    </source>
</evidence>
<evidence type="ECO:0000256" key="4">
    <source>
        <dbReference type="ARBA" id="ARBA00022989"/>
    </source>
</evidence>
<dbReference type="RefSeq" id="WP_186743201.1">
    <property type="nucleotide sequence ID" value="NZ_CP060394.1"/>
</dbReference>
<reference evidence="8 9" key="1">
    <citation type="submission" date="2020-08" db="EMBL/GenBank/DDBJ databases">
        <title>Edaphobacter telluris sp. nov. and Acidobacterium dinghuensis sp. nov., two acidobacteria isolated from forest soil.</title>
        <authorList>
            <person name="Fu J."/>
            <person name="Qiu L."/>
        </authorList>
    </citation>
    <scope>NUCLEOTIDE SEQUENCE [LARGE SCALE GENOMIC DNA]</scope>
    <source>
        <strain evidence="8">4Y35</strain>
    </source>
</reference>
<feature type="transmembrane region" description="Helical" evidence="7">
    <location>
        <begin position="340"/>
        <end position="361"/>
    </location>
</feature>
<dbReference type="Pfam" id="PF13440">
    <property type="entry name" value="Polysacc_synt_3"/>
    <property type="match status" value="1"/>
</dbReference>
<protein>
    <submittedName>
        <fullName evidence="8">Oligosaccharide flippase family protein</fullName>
    </submittedName>
</protein>
<proteinExistence type="predicted"/>
<sequence length="454" mass="49557">MSTAEVNVAPNPAWNDPAPASRQRGAHAIAQTIGSKILIQAINAGTGIITARALMPAGRGQLAAMILWSQFLSYLSSLGIPSSLVHAYRRHPEKRYDIVATGLLMSLGTGILVTLIGVVFLPHWMQRYPAPVIRYAQWFLIITPICSLTYTGKSILEAAGSFTSSNLMQILTPVATIIPLIVLALFHALTPFNSALCYVVAAIPPFYYLMLQVRPYVHGLKPSLDIGKLLLSFGVRSYGIDILGTLAFQVDQVLVVNLLTPAEMGSYVVILSLTRTLNVFQNSVVSVLFPKASGLPKESVLKMSEKSARVSMLVTSFFAVVVYIFGPILLRVLYGKAYMGALNAFRILLIEVTLSGCVFVLAQAFMALGRPGIVTFLQGTGLSLSIPLMLVLIPRWHILGAVVALLASTIARLIFVFLGFRLFLKAPLPDLMPRLRDFEELRAMFRRRRAAEAA</sequence>
<feature type="transmembrane region" description="Helical" evidence="7">
    <location>
        <begin position="399"/>
        <end position="424"/>
    </location>
</feature>
<dbReference type="KEGG" id="adin:H7849_25215"/>
<dbReference type="GO" id="GO:0005886">
    <property type="term" value="C:plasma membrane"/>
    <property type="evidence" value="ECO:0007669"/>
    <property type="project" value="UniProtKB-SubCell"/>
</dbReference>
<feature type="transmembrane region" description="Helical" evidence="7">
    <location>
        <begin position="195"/>
        <end position="217"/>
    </location>
</feature>
<evidence type="ECO:0000256" key="7">
    <source>
        <dbReference type="SAM" id="Phobius"/>
    </source>
</evidence>
<dbReference type="Proteomes" id="UP000515312">
    <property type="component" value="Chromosome"/>
</dbReference>
<feature type="transmembrane region" description="Helical" evidence="7">
    <location>
        <begin position="132"/>
        <end position="150"/>
    </location>
</feature>
<organism evidence="8 9">
    <name type="scientific">Alloacidobacterium dinghuense</name>
    <dbReference type="NCBI Taxonomy" id="2763107"/>
    <lineage>
        <taxon>Bacteria</taxon>
        <taxon>Pseudomonadati</taxon>
        <taxon>Acidobacteriota</taxon>
        <taxon>Terriglobia</taxon>
        <taxon>Terriglobales</taxon>
        <taxon>Acidobacteriaceae</taxon>
        <taxon>Alloacidobacterium</taxon>
    </lineage>
</organism>
<keyword evidence="2" id="KW-1003">Cell membrane</keyword>
<keyword evidence="3 7" id="KW-0812">Transmembrane</keyword>
<accession>A0A7G8BI76</accession>
<comment type="subcellular location">
    <subcellularLocation>
        <location evidence="1">Cell membrane</location>
        <topology evidence="1">Multi-pass membrane protein</topology>
    </subcellularLocation>
</comment>
<evidence type="ECO:0000313" key="9">
    <source>
        <dbReference type="Proteomes" id="UP000515312"/>
    </source>
</evidence>
<feature type="transmembrane region" description="Helical" evidence="7">
    <location>
        <begin position="373"/>
        <end position="393"/>
    </location>
</feature>
<keyword evidence="9" id="KW-1185">Reference proteome</keyword>
<feature type="transmembrane region" description="Helical" evidence="7">
    <location>
        <begin position="62"/>
        <end position="86"/>
    </location>
</feature>
<evidence type="ECO:0000256" key="6">
    <source>
        <dbReference type="SAM" id="MobiDB-lite"/>
    </source>
</evidence>
<dbReference type="PANTHER" id="PTHR30250:SF11">
    <property type="entry name" value="O-ANTIGEN TRANSPORTER-RELATED"/>
    <property type="match status" value="1"/>
</dbReference>